<evidence type="ECO:0000256" key="2">
    <source>
        <dbReference type="ARBA" id="ARBA00022679"/>
    </source>
</evidence>
<dbReference type="SFLD" id="SFLDG00358">
    <property type="entry name" value="Main_(cytGST)"/>
    <property type="match status" value="1"/>
</dbReference>
<dbReference type="SUPFAM" id="SSF47616">
    <property type="entry name" value="GST C-terminal domain-like"/>
    <property type="match status" value="1"/>
</dbReference>
<dbReference type="InterPro" id="IPR040079">
    <property type="entry name" value="Glutathione_S-Trfase"/>
</dbReference>
<dbReference type="FunFam" id="3.40.30.10:FF:000014">
    <property type="entry name" value="Tau class glutathione S-transferase"/>
    <property type="match status" value="1"/>
</dbReference>
<dbReference type="Pfam" id="PF00043">
    <property type="entry name" value="GST_C"/>
    <property type="match status" value="1"/>
</dbReference>
<dbReference type="Gene3D" id="1.20.1050.10">
    <property type="match status" value="1"/>
</dbReference>
<comment type="catalytic activity">
    <reaction evidence="3">
        <text>RX + glutathione = an S-substituted glutathione + a halide anion + H(+)</text>
        <dbReference type="Rhea" id="RHEA:16437"/>
        <dbReference type="ChEBI" id="CHEBI:15378"/>
        <dbReference type="ChEBI" id="CHEBI:16042"/>
        <dbReference type="ChEBI" id="CHEBI:17792"/>
        <dbReference type="ChEBI" id="CHEBI:57925"/>
        <dbReference type="ChEBI" id="CHEBI:90779"/>
        <dbReference type="EC" id="2.5.1.18"/>
    </reaction>
</comment>
<dbReference type="GO" id="GO:0005737">
    <property type="term" value="C:cytoplasm"/>
    <property type="evidence" value="ECO:0007669"/>
    <property type="project" value="TreeGrafter"/>
</dbReference>
<dbReference type="PANTHER" id="PTHR11260:SF676">
    <property type="entry name" value="GLUTATHIONE S-TRANSFERASE U8"/>
    <property type="match status" value="1"/>
</dbReference>
<dbReference type="CDD" id="cd03058">
    <property type="entry name" value="GST_N_Tau"/>
    <property type="match status" value="1"/>
</dbReference>
<evidence type="ECO:0000259" key="5">
    <source>
        <dbReference type="PROSITE" id="PS50404"/>
    </source>
</evidence>
<evidence type="ECO:0000256" key="4">
    <source>
        <dbReference type="RuleBase" id="RU003494"/>
    </source>
</evidence>
<dbReference type="InterPro" id="IPR010987">
    <property type="entry name" value="Glutathione-S-Trfase_C-like"/>
</dbReference>
<dbReference type="SFLD" id="SFLDS00019">
    <property type="entry name" value="Glutathione_Transferase_(cytos"/>
    <property type="match status" value="1"/>
</dbReference>
<accession>F5CRR2</accession>
<dbReference type="InterPro" id="IPR036282">
    <property type="entry name" value="Glutathione-S-Trfase_C_sf"/>
</dbReference>
<dbReference type="EC" id="2.5.1.18" evidence="1"/>
<evidence type="ECO:0000313" key="7">
    <source>
        <dbReference type="EMBL" id="AEB77869.1"/>
    </source>
</evidence>
<dbReference type="InterPro" id="IPR004046">
    <property type="entry name" value="GST_C"/>
</dbReference>
<dbReference type="EMBL" id="JF791115">
    <property type="protein sequence ID" value="AEB77869.1"/>
    <property type="molecule type" value="mRNA"/>
</dbReference>
<dbReference type="InterPro" id="IPR004045">
    <property type="entry name" value="Glutathione_S-Trfase_N"/>
</dbReference>
<dbReference type="Pfam" id="PF02798">
    <property type="entry name" value="GST_N"/>
    <property type="match status" value="1"/>
</dbReference>
<dbReference type="InterPro" id="IPR045073">
    <property type="entry name" value="Omega/Tau-like"/>
</dbReference>
<evidence type="ECO:0000256" key="1">
    <source>
        <dbReference type="ARBA" id="ARBA00012452"/>
    </source>
</evidence>
<dbReference type="CDD" id="cd03185">
    <property type="entry name" value="GST_C_Tau"/>
    <property type="match status" value="1"/>
</dbReference>
<protein>
    <recommendedName>
        <fullName evidence="1">glutathione transferase</fullName>
        <ecNumber evidence="1">2.5.1.18</ecNumber>
    </recommendedName>
</protein>
<dbReference type="AlphaFoldDB" id="F5CRR2"/>
<proteinExistence type="evidence at transcript level"/>
<dbReference type="FunFam" id="1.20.1050.10:FF:000012">
    <property type="entry name" value="Tau class glutathione S-transferase"/>
    <property type="match status" value="1"/>
</dbReference>
<dbReference type="SUPFAM" id="SSF52833">
    <property type="entry name" value="Thioredoxin-like"/>
    <property type="match status" value="1"/>
</dbReference>
<dbReference type="GO" id="GO:0006749">
    <property type="term" value="P:glutathione metabolic process"/>
    <property type="evidence" value="ECO:0007669"/>
    <property type="project" value="InterPro"/>
</dbReference>
<comment type="similarity">
    <text evidence="4">Belongs to the GST superfamily.</text>
</comment>
<sequence length="222" mass="25778">MAEVKLFGASLSPFSRRVEMALKVKGVEYEYIEENLAEKSSLLLEYNPVHKKVPVLVHNRKPIVESLVILEYIDETWKQNPIMPEDPYDRATARFWAKFIDDKCLPAFWQALWSKENEREKAKEEACHHLKTLENELNAKGTKFFGGETIGLVDIAANFFGYWLAILQEAAEMDFVTKEEFPVFFDWIDEFSSCSAIKESLPAKDKMLAVFQSRFKASTWKY</sequence>
<keyword evidence="2 7" id="KW-0808">Transferase</keyword>
<dbReference type="SFLD" id="SFLDG01152">
    <property type="entry name" value="Main.3:_Omega-_and_Tau-like"/>
    <property type="match status" value="1"/>
</dbReference>
<reference evidence="7" key="1">
    <citation type="submission" date="2011-04" db="EMBL/GenBank/DDBJ databases">
        <title>Molecular cloning and sequence analysis of glutathione S-transferase cDNA from Bruguiera gymnorhiza.</title>
        <authorList>
            <person name="Zhou X.Q."/>
            <person name="Ye B.P."/>
            <person name="Guan Y."/>
        </authorList>
    </citation>
    <scope>NUCLEOTIDE SEQUENCE</scope>
    <source>
        <strain evidence="7">1229</strain>
    </source>
</reference>
<evidence type="ECO:0000259" key="6">
    <source>
        <dbReference type="PROSITE" id="PS50405"/>
    </source>
</evidence>
<feature type="domain" description="GST C-terminal" evidence="6">
    <location>
        <begin position="86"/>
        <end position="210"/>
    </location>
</feature>
<dbReference type="Gene3D" id="3.40.30.10">
    <property type="entry name" value="Glutaredoxin"/>
    <property type="match status" value="1"/>
</dbReference>
<dbReference type="PROSITE" id="PS50405">
    <property type="entry name" value="GST_CTER"/>
    <property type="match status" value="1"/>
</dbReference>
<dbReference type="PROSITE" id="PS50404">
    <property type="entry name" value="GST_NTER"/>
    <property type="match status" value="1"/>
</dbReference>
<dbReference type="PANTHER" id="PTHR11260">
    <property type="entry name" value="GLUTATHIONE S-TRANSFERASE, GST, SUPERFAMILY, GST DOMAIN CONTAINING"/>
    <property type="match status" value="1"/>
</dbReference>
<feature type="domain" description="GST N-terminal" evidence="5">
    <location>
        <begin position="2"/>
        <end position="81"/>
    </location>
</feature>
<evidence type="ECO:0000256" key="3">
    <source>
        <dbReference type="ARBA" id="ARBA00047960"/>
    </source>
</evidence>
<dbReference type="GO" id="GO:0004364">
    <property type="term" value="F:glutathione transferase activity"/>
    <property type="evidence" value="ECO:0007669"/>
    <property type="project" value="UniProtKB-EC"/>
</dbReference>
<dbReference type="InterPro" id="IPR045074">
    <property type="entry name" value="GST_C_Tau"/>
</dbReference>
<name>F5CRR2_BRUGY</name>
<dbReference type="InterPro" id="IPR036249">
    <property type="entry name" value="Thioredoxin-like_sf"/>
</dbReference>
<organism evidence="7">
    <name type="scientific">Bruguiera gymnorhiza</name>
    <name type="common">Burma mangrove</name>
    <name type="synonym">Rhizophora gymnorhiza</name>
    <dbReference type="NCBI Taxonomy" id="39984"/>
    <lineage>
        <taxon>Eukaryota</taxon>
        <taxon>Viridiplantae</taxon>
        <taxon>Streptophyta</taxon>
        <taxon>Embryophyta</taxon>
        <taxon>Tracheophyta</taxon>
        <taxon>Spermatophyta</taxon>
        <taxon>Magnoliopsida</taxon>
        <taxon>eudicotyledons</taxon>
        <taxon>Gunneridae</taxon>
        <taxon>Pentapetalae</taxon>
        <taxon>rosids</taxon>
        <taxon>fabids</taxon>
        <taxon>Malpighiales</taxon>
        <taxon>Rhizophoraceae</taxon>
        <taxon>Bruguiera</taxon>
    </lineage>
</organism>